<organism evidence="2 3">
    <name type="scientific">Micromonospora zhanjiangensis</name>
    <dbReference type="NCBI Taxonomy" id="1522057"/>
    <lineage>
        <taxon>Bacteria</taxon>
        <taxon>Bacillati</taxon>
        <taxon>Actinomycetota</taxon>
        <taxon>Actinomycetes</taxon>
        <taxon>Micromonosporales</taxon>
        <taxon>Micromonosporaceae</taxon>
        <taxon>Micromonospora</taxon>
    </lineage>
</organism>
<comment type="caution">
    <text evidence="2">The sequence shown here is derived from an EMBL/GenBank/DDBJ whole genome shotgun (WGS) entry which is preliminary data.</text>
</comment>
<evidence type="ECO:0000313" key="3">
    <source>
        <dbReference type="Proteomes" id="UP001595868"/>
    </source>
</evidence>
<gene>
    <name evidence="2" type="ORF">ACFOX0_14875</name>
</gene>
<dbReference type="Proteomes" id="UP001595868">
    <property type="component" value="Unassembled WGS sequence"/>
</dbReference>
<feature type="region of interest" description="Disordered" evidence="1">
    <location>
        <begin position="22"/>
        <end position="45"/>
    </location>
</feature>
<dbReference type="EMBL" id="JBHSBN010000008">
    <property type="protein sequence ID" value="MFC4107203.1"/>
    <property type="molecule type" value="Genomic_DNA"/>
</dbReference>
<evidence type="ECO:0000313" key="2">
    <source>
        <dbReference type="EMBL" id="MFC4107203.1"/>
    </source>
</evidence>
<evidence type="ECO:0000256" key="1">
    <source>
        <dbReference type="SAM" id="MobiDB-lite"/>
    </source>
</evidence>
<proteinExistence type="predicted"/>
<dbReference type="RefSeq" id="WP_377545830.1">
    <property type="nucleotide sequence ID" value="NZ_JBHSBN010000008.1"/>
</dbReference>
<name>A0ABV8KMF6_9ACTN</name>
<sequence>MIPARPVAPVIRSIREDLVARPETVPDRTCGTPPRRWPRPATSPPIRVLLEPRTAPRISSA</sequence>
<keyword evidence="3" id="KW-1185">Reference proteome</keyword>
<accession>A0ABV8KMF6</accession>
<reference evidence="3" key="1">
    <citation type="journal article" date="2019" name="Int. J. Syst. Evol. Microbiol.">
        <title>The Global Catalogue of Microorganisms (GCM) 10K type strain sequencing project: providing services to taxonomists for standard genome sequencing and annotation.</title>
        <authorList>
            <consortium name="The Broad Institute Genomics Platform"/>
            <consortium name="The Broad Institute Genome Sequencing Center for Infectious Disease"/>
            <person name="Wu L."/>
            <person name="Ma J."/>
        </authorList>
    </citation>
    <scope>NUCLEOTIDE SEQUENCE [LARGE SCALE GENOMIC DNA]</scope>
    <source>
        <strain evidence="3">2902at01</strain>
    </source>
</reference>
<protein>
    <submittedName>
        <fullName evidence="2">Uncharacterized protein</fullName>
    </submittedName>
</protein>